<dbReference type="GO" id="GO:0016746">
    <property type="term" value="F:acyltransferase activity"/>
    <property type="evidence" value="ECO:0007669"/>
    <property type="project" value="UniProtKB-KW"/>
</dbReference>
<dbReference type="OrthoDB" id="9803456at2"/>
<dbReference type="EMBL" id="RYZH01000091">
    <property type="protein sequence ID" value="RUL81586.1"/>
    <property type="molecule type" value="Genomic_DNA"/>
</dbReference>
<dbReference type="PANTHER" id="PTHR30606">
    <property type="entry name" value="LIPID A BIOSYNTHESIS LAUROYL ACYLTRANSFERASE"/>
    <property type="match status" value="1"/>
</dbReference>
<dbReference type="RefSeq" id="WP_126728181.1">
    <property type="nucleotide sequence ID" value="NZ_RYZH01000091.1"/>
</dbReference>
<evidence type="ECO:0000256" key="7">
    <source>
        <dbReference type="SAM" id="MobiDB-lite"/>
    </source>
</evidence>
<keyword evidence="3" id="KW-0997">Cell inner membrane</keyword>
<evidence type="ECO:0000256" key="2">
    <source>
        <dbReference type="ARBA" id="ARBA00022475"/>
    </source>
</evidence>
<evidence type="ECO:0000256" key="4">
    <source>
        <dbReference type="ARBA" id="ARBA00022679"/>
    </source>
</evidence>
<organism evidence="8 9">
    <name type="scientific">Tautonia sociabilis</name>
    <dbReference type="NCBI Taxonomy" id="2080755"/>
    <lineage>
        <taxon>Bacteria</taxon>
        <taxon>Pseudomonadati</taxon>
        <taxon>Planctomycetota</taxon>
        <taxon>Planctomycetia</taxon>
        <taxon>Isosphaerales</taxon>
        <taxon>Isosphaeraceae</taxon>
        <taxon>Tautonia</taxon>
    </lineage>
</organism>
<sequence>MRPIPRCLTSWKPWFYQAALPALRQLGPARCDAALGALGRVLAAHPGRAKRIDRRLTIAREALGADWDLDACRSALAANLARFAARDCTLEGLDDQEALSRFDASGVEHLDTALAEGRGAILLGGHFGAYLAALHWLVRRRVPLRAMLQRPRHVSAELSRWFDLAGTADDPHRPGPGPGPGTGPGPLRALLPQPGFFLRRTMPPGEGVLRVLRSRAALRAGLAVYLNGDVAWDSGCSRPGQLLGLRANYQAAWADLAALTGAPVLPILCVHRPGGRFGLTIDPPWTLRRGDQQAAVDRYLARLESAISSEPAEAIAHLLWPPSLGPEPSDRPRRAVGSRGGRWLMADG</sequence>
<dbReference type="InterPro" id="IPR004960">
    <property type="entry name" value="LipA_acyltrans"/>
</dbReference>
<gene>
    <name evidence="8" type="ORF">TsocGM_24965</name>
</gene>
<dbReference type="GO" id="GO:0005886">
    <property type="term" value="C:plasma membrane"/>
    <property type="evidence" value="ECO:0007669"/>
    <property type="project" value="UniProtKB-SubCell"/>
</dbReference>
<accession>A0A432MC41</accession>
<dbReference type="AlphaFoldDB" id="A0A432MC41"/>
<proteinExistence type="predicted"/>
<comment type="caution">
    <text evidence="8">The sequence shown here is derived from an EMBL/GenBank/DDBJ whole genome shotgun (WGS) entry which is preliminary data.</text>
</comment>
<evidence type="ECO:0008006" key="10">
    <source>
        <dbReference type="Google" id="ProtNLM"/>
    </source>
</evidence>
<feature type="region of interest" description="Disordered" evidence="7">
    <location>
        <begin position="167"/>
        <end position="186"/>
    </location>
</feature>
<keyword evidence="2" id="KW-1003">Cell membrane</keyword>
<keyword evidence="9" id="KW-1185">Reference proteome</keyword>
<evidence type="ECO:0000313" key="8">
    <source>
        <dbReference type="EMBL" id="RUL81586.1"/>
    </source>
</evidence>
<evidence type="ECO:0000256" key="1">
    <source>
        <dbReference type="ARBA" id="ARBA00004533"/>
    </source>
</evidence>
<dbReference type="PANTHER" id="PTHR30606:SF10">
    <property type="entry name" value="PHOSPHATIDYLINOSITOL MANNOSIDE ACYLTRANSFERASE"/>
    <property type="match status" value="1"/>
</dbReference>
<dbReference type="Proteomes" id="UP000280296">
    <property type="component" value="Unassembled WGS sequence"/>
</dbReference>
<evidence type="ECO:0000313" key="9">
    <source>
        <dbReference type="Proteomes" id="UP000280296"/>
    </source>
</evidence>
<keyword evidence="6" id="KW-0012">Acyltransferase</keyword>
<name>A0A432MC41_9BACT</name>
<dbReference type="Pfam" id="PF03279">
    <property type="entry name" value="Lip_A_acyltrans"/>
    <property type="match status" value="1"/>
</dbReference>
<feature type="compositionally biased region" description="Pro residues" evidence="7">
    <location>
        <begin position="174"/>
        <end position="183"/>
    </location>
</feature>
<dbReference type="GO" id="GO:0009247">
    <property type="term" value="P:glycolipid biosynthetic process"/>
    <property type="evidence" value="ECO:0007669"/>
    <property type="project" value="UniProtKB-ARBA"/>
</dbReference>
<protein>
    <recommendedName>
        <fullName evidence="10">Lipid A biosynthesis acyltransferase</fullName>
    </recommendedName>
</protein>
<reference evidence="8 9" key="2">
    <citation type="submission" date="2019-01" db="EMBL/GenBank/DDBJ databases">
        <title>Tautonia sociabilis, a novel thermotolerant planctomycete of Isosphaeraceae family, isolated from a 4000 m deep subterranean habitat.</title>
        <authorList>
            <person name="Kovaleva O.L."/>
            <person name="Elcheninov A.G."/>
            <person name="Van Heerden E."/>
            <person name="Toshchakov S.V."/>
            <person name="Novikov A."/>
            <person name="Bonch-Osmolovskaya E.A."/>
            <person name="Kublanov I.V."/>
        </authorList>
    </citation>
    <scope>NUCLEOTIDE SEQUENCE [LARGE SCALE GENOMIC DNA]</scope>
    <source>
        <strain evidence="8 9">GM2012</strain>
    </source>
</reference>
<evidence type="ECO:0000256" key="3">
    <source>
        <dbReference type="ARBA" id="ARBA00022519"/>
    </source>
</evidence>
<keyword evidence="5" id="KW-0472">Membrane</keyword>
<evidence type="ECO:0000256" key="6">
    <source>
        <dbReference type="ARBA" id="ARBA00023315"/>
    </source>
</evidence>
<evidence type="ECO:0000256" key="5">
    <source>
        <dbReference type="ARBA" id="ARBA00023136"/>
    </source>
</evidence>
<comment type="subcellular location">
    <subcellularLocation>
        <location evidence="1">Cell inner membrane</location>
    </subcellularLocation>
</comment>
<reference evidence="8 9" key="1">
    <citation type="submission" date="2018-12" db="EMBL/GenBank/DDBJ databases">
        <authorList>
            <person name="Toschakov S.V."/>
        </authorList>
    </citation>
    <scope>NUCLEOTIDE SEQUENCE [LARGE SCALE GENOMIC DNA]</scope>
    <source>
        <strain evidence="8 9">GM2012</strain>
    </source>
</reference>
<keyword evidence="4" id="KW-0808">Transferase</keyword>